<comment type="function">
    <text evidence="9">Involved in the cellular defense against the biological effects of O6-methylguanine (O6-MeG) and O4-methylthymine (O4-MeT) in DNA. Repairs the methylated nucleobase in DNA by stoichiometrically transferring the methyl group to a cysteine residue in the enzyme. This is a suicide reaction: the enzyme is irreversibly inactivated.</text>
</comment>
<reference evidence="12" key="1">
    <citation type="journal article" date="2020" name="mSystems">
        <title>Genome- and Community-Level Interaction Insights into Carbon Utilization and Element Cycling Functions of Hydrothermarchaeota in Hydrothermal Sediment.</title>
        <authorList>
            <person name="Zhou Z."/>
            <person name="Liu Y."/>
            <person name="Xu W."/>
            <person name="Pan J."/>
            <person name="Luo Z.H."/>
            <person name="Li M."/>
        </authorList>
    </citation>
    <scope>NUCLEOTIDE SEQUENCE [LARGE SCALE GENOMIC DNA]</scope>
    <source>
        <strain evidence="12">HyVt-485</strain>
    </source>
</reference>
<feature type="active site" description="Nucleophile; methyl group acceptor" evidence="9">
    <location>
        <position position="129"/>
    </location>
</feature>
<dbReference type="SUPFAM" id="SSF53155">
    <property type="entry name" value="Methylated DNA-protein cysteine methyltransferase domain"/>
    <property type="match status" value="1"/>
</dbReference>
<dbReference type="EMBL" id="DRMJ01000042">
    <property type="protein sequence ID" value="HHL42150.1"/>
    <property type="molecule type" value="Genomic_DNA"/>
</dbReference>
<keyword evidence="4 9" id="KW-0489">Methyltransferase</keyword>
<keyword evidence="5 9" id="KW-0808">Transferase</keyword>
<evidence type="ECO:0000256" key="7">
    <source>
        <dbReference type="ARBA" id="ARBA00023204"/>
    </source>
</evidence>
<evidence type="ECO:0000256" key="6">
    <source>
        <dbReference type="ARBA" id="ARBA00022763"/>
    </source>
</evidence>
<gene>
    <name evidence="12" type="ORF">ENJ42_00900</name>
</gene>
<dbReference type="InterPro" id="IPR008332">
    <property type="entry name" value="MethylG_MeTrfase_N"/>
</dbReference>
<dbReference type="EC" id="2.1.1.63" evidence="9"/>
<dbReference type="PANTHER" id="PTHR10815:SF5">
    <property type="entry name" value="METHYLATED-DNA--PROTEIN-CYSTEINE METHYLTRANSFERASE"/>
    <property type="match status" value="1"/>
</dbReference>
<dbReference type="GO" id="GO:0006307">
    <property type="term" value="P:DNA alkylation repair"/>
    <property type="evidence" value="ECO:0007669"/>
    <property type="project" value="UniProtKB-UniRule"/>
</dbReference>
<evidence type="ECO:0000256" key="4">
    <source>
        <dbReference type="ARBA" id="ARBA00022603"/>
    </source>
</evidence>
<evidence type="ECO:0000256" key="3">
    <source>
        <dbReference type="ARBA" id="ARBA00022490"/>
    </source>
</evidence>
<comment type="similarity">
    <text evidence="2 9">Belongs to the MGMT family.</text>
</comment>
<dbReference type="CDD" id="cd06445">
    <property type="entry name" value="ATase"/>
    <property type="match status" value="1"/>
</dbReference>
<organism evidence="12">
    <name type="scientific">Hellea balneolensis</name>
    <dbReference type="NCBI Taxonomy" id="287478"/>
    <lineage>
        <taxon>Bacteria</taxon>
        <taxon>Pseudomonadati</taxon>
        <taxon>Pseudomonadota</taxon>
        <taxon>Alphaproteobacteria</taxon>
        <taxon>Maricaulales</taxon>
        <taxon>Robiginitomaculaceae</taxon>
        <taxon>Hellea</taxon>
    </lineage>
</organism>
<dbReference type="FunFam" id="1.10.10.10:FF:000214">
    <property type="entry name" value="Methylated-DNA--protein-cysteine methyltransferase"/>
    <property type="match status" value="1"/>
</dbReference>
<dbReference type="Pfam" id="PF01035">
    <property type="entry name" value="DNA_binding_1"/>
    <property type="match status" value="1"/>
</dbReference>
<evidence type="ECO:0000256" key="1">
    <source>
        <dbReference type="ARBA" id="ARBA00001286"/>
    </source>
</evidence>
<sequence>MAQIYFEYLPSPVGDFLVAGTPKVLHFTGFSSGHQKRTPQHLWRRDAVPLMYAITPLQAYFAGEKVDFDIPYKVDGTEFQRRVWSALCEIPYGETVSYGDIARRLECPGASRAIGAANAANHLPIIIPCHRVIGADGSLTGFGGGLKTKKKLLRLEGIATEPDQFDLF</sequence>
<comment type="catalytic activity">
    <reaction evidence="1 9">
        <text>a 4-O-methyl-thymidine in DNA + L-cysteinyl-[protein] = a thymidine in DNA + S-methyl-L-cysteinyl-[protein]</text>
        <dbReference type="Rhea" id="RHEA:53428"/>
        <dbReference type="Rhea" id="RHEA-COMP:10131"/>
        <dbReference type="Rhea" id="RHEA-COMP:10132"/>
        <dbReference type="Rhea" id="RHEA-COMP:13555"/>
        <dbReference type="Rhea" id="RHEA-COMP:13556"/>
        <dbReference type="ChEBI" id="CHEBI:29950"/>
        <dbReference type="ChEBI" id="CHEBI:82612"/>
        <dbReference type="ChEBI" id="CHEBI:137386"/>
        <dbReference type="ChEBI" id="CHEBI:137387"/>
        <dbReference type="EC" id="2.1.1.63"/>
    </reaction>
</comment>
<comment type="catalytic activity">
    <reaction evidence="8 9">
        <text>a 6-O-methyl-2'-deoxyguanosine in DNA + L-cysteinyl-[protein] = S-methyl-L-cysteinyl-[protein] + a 2'-deoxyguanosine in DNA</text>
        <dbReference type="Rhea" id="RHEA:24000"/>
        <dbReference type="Rhea" id="RHEA-COMP:10131"/>
        <dbReference type="Rhea" id="RHEA-COMP:10132"/>
        <dbReference type="Rhea" id="RHEA-COMP:11367"/>
        <dbReference type="Rhea" id="RHEA-COMP:11368"/>
        <dbReference type="ChEBI" id="CHEBI:29950"/>
        <dbReference type="ChEBI" id="CHEBI:82612"/>
        <dbReference type="ChEBI" id="CHEBI:85445"/>
        <dbReference type="ChEBI" id="CHEBI:85448"/>
        <dbReference type="EC" id="2.1.1.63"/>
    </reaction>
</comment>
<evidence type="ECO:0000256" key="5">
    <source>
        <dbReference type="ARBA" id="ARBA00022679"/>
    </source>
</evidence>
<dbReference type="InterPro" id="IPR036631">
    <property type="entry name" value="MGMT_N_sf"/>
</dbReference>
<dbReference type="SUPFAM" id="SSF46767">
    <property type="entry name" value="Methylated DNA-protein cysteine methyltransferase, C-terminal domain"/>
    <property type="match status" value="1"/>
</dbReference>
<comment type="caution">
    <text evidence="12">The sequence shown here is derived from an EMBL/GenBank/DDBJ whole genome shotgun (WGS) entry which is preliminary data.</text>
</comment>
<name>A0A7C5LTZ0_9PROT</name>
<dbReference type="GO" id="GO:0005737">
    <property type="term" value="C:cytoplasm"/>
    <property type="evidence" value="ECO:0007669"/>
    <property type="project" value="UniProtKB-SubCell"/>
</dbReference>
<keyword evidence="7 9" id="KW-0234">DNA repair</keyword>
<dbReference type="InterPro" id="IPR036388">
    <property type="entry name" value="WH-like_DNA-bd_sf"/>
</dbReference>
<dbReference type="Proteomes" id="UP000885830">
    <property type="component" value="Unassembled WGS sequence"/>
</dbReference>
<keyword evidence="6 9" id="KW-0227">DNA damage</keyword>
<dbReference type="GO" id="GO:0032259">
    <property type="term" value="P:methylation"/>
    <property type="evidence" value="ECO:0007669"/>
    <property type="project" value="UniProtKB-KW"/>
</dbReference>
<dbReference type="InterPro" id="IPR036217">
    <property type="entry name" value="MethylDNA_cys_MeTrfase_DNAb"/>
</dbReference>
<feature type="domain" description="Methylated-DNA-[protein]-cysteine S-methyltransferase DNA binding" evidence="10">
    <location>
        <begin position="78"/>
        <end position="158"/>
    </location>
</feature>
<evidence type="ECO:0000256" key="9">
    <source>
        <dbReference type="HAMAP-Rule" id="MF_00772"/>
    </source>
</evidence>
<dbReference type="Gene3D" id="1.10.10.10">
    <property type="entry name" value="Winged helix-like DNA-binding domain superfamily/Winged helix DNA-binding domain"/>
    <property type="match status" value="1"/>
</dbReference>
<dbReference type="Gene3D" id="3.30.160.70">
    <property type="entry name" value="Methylated DNA-protein cysteine methyltransferase domain"/>
    <property type="match status" value="1"/>
</dbReference>
<dbReference type="AlphaFoldDB" id="A0A7C5LTZ0"/>
<keyword evidence="3 9" id="KW-0963">Cytoplasm</keyword>
<comment type="subcellular location">
    <subcellularLocation>
        <location evidence="9">Cytoplasm</location>
    </subcellularLocation>
</comment>
<dbReference type="InterPro" id="IPR001497">
    <property type="entry name" value="MethylDNA_cys_MeTrfase_AS"/>
</dbReference>
<dbReference type="InterPro" id="IPR014048">
    <property type="entry name" value="MethylDNA_cys_MeTrfase_DNA-bd"/>
</dbReference>
<dbReference type="InterPro" id="IPR023546">
    <property type="entry name" value="MGMT"/>
</dbReference>
<evidence type="ECO:0000256" key="2">
    <source>
        <dbReference type="ARBA" id="ARBA00008711"/>
    </source>
</evidence>
<protein>
    <recommendedName>
        <fullName evidence="9">Methylated-DNA--protein-cysteine methyltransferase</fullName>
        <ecNumber evidence="9">2.1.1.63</ecNumber>
    </recommendedName>
    <alternativeName>
        <fullName evidence="9">6-O-methylguanine-DNA methyltransferase</fullName>
        <shortName evidence="9">MGMT</shortName>
    </alternativeName>
    <alternativeName>
        <fullName evidence="9">O-6-methylguanine-DNA-alkyltransferase</fullName>
    </alternativeName>
</protein>
<proteinExistence type="inferred from homology"/>
<evidence type="ECO:0000259" key="10">
    <source>
        <dbReference type="Pfam" id="PF01035"/>
    </source>
</evidence>
<evidence type="ECO:0000256" key="8">
    <source>
        <dbReference type="ARBA" id="ARBA00049348"/>
    </source>
</evidence>
<comment type="miscellaneous">
    <text evidence="9">This enzyme catalyzes only one turnover and therefore is not strictly catalytic. According to one definition, an enzyme is a biocatalyst that acts repeatedly and over many reaction cycles.</text>
</comment>
<dbReference type="GO" id="GO:0003908">
    <property type="term" value="F:methylated-DNA-[protein]-cysteine S-methyltransferase activity"/>
    <property type="evidence" value="ECO:0007669"/>
    <property type="project" value="UniProtKB-UniRule"/>
</dbReference>
<dbReference type="HAMAP" id="MF_00772">
    <property type="entry name" value="OGT"/>
    <property type="match status" value="1"/>
</dbReference>
<evidence type="ECO:0000259" key="11">
    <source>
        <dbReference type="Pfam" id="PF02870"/>
    </source>
</evidence>
<dbReference type="Pfam" id="PF02870">
    <property type="entry name" value="Methyltransf_1N"/>
    <property type="match status" value="1"/>
</dbReference>
<feature type="domain" description="Methylguanine DNA methyltransferase ribonuclease-like" evidence="11">
    <location>
        <begin position="4"/>
        <end position="71"/>
    </location>
</feature>
<dbReference type="PROSITE" id="PS00374">
    <property type="entry name" value="MGMT"/>
    <property type="match status" value="1"/>
</dbReference>
<dbReference type="PANTHER" id="PTHR10815">
    <property type="entry name" value="METHYLATED-DNA--PROTEIN-CYSTEINE METHYLTRANSFERASE"/>
    <property type="match status" value="1"/>
</dbReference>
<accession>A0A7C5LTZ0</accession>
<evidence type="ECO:0000313" key="12">
    <source>
        <dbReference type="EMBL" id="HHL42150.1"/>
    </source>
</evidence>
<dbReference type="NCBIfam" id="TIGR00589">
    <property type="entry name" value="ogt"/>
    <property type="match status" value="1"/>
</dbReference>